<evidence type="ECO:0000256" key="1">
    <source>
        <dbReference type="SAM" id="Phobius"/>
    </source>
</evidence>
<dbReference type="Pfam" id="PF14340">
    <property type="entry name" value="DUF4395"/>
    <property type="match status" value="1"/>
</dbReference>
<evidence type="ECO:0000313" key="4">
    <source>
        <dbReference type="Proteomes" id="UP000309676"/>
    </source>
</evidence>
<keyword evidence="1" id="KW-0812">Transmembrane</keyword>
<keyword evidence="1" id="KW-1133">Transmembrane helix</keyword>
<dbReference type="EMBL" id="VCIW01000001">
    <property type="protein sequence ID" value="TLS54064.1"/>
    <property type="molecule type" value="Genomic_DNA"/>
</dbReference>
<dbReference type="OrthoDB" id="2376580at2"/>
<gene>
    <name evidence="3" type="ORF">FE782_01570</name>
</gene>
<proteinExistence type="predicted"/>
<reference evidence="3 4" key="1">
    <citation type="submission" date="2019-05" db="EMBL/GenBank/DDBJ databases">
        <authorList>
            <person name="Narsing Rao M.P."/>
            <person name="Li W.J."/>
        </authorList>
    </citation>
    <scope>NUCLEOTIDE SEQUENCE [LARGE SCALE GENOMIC DNA]</scope>
    <source>
        <strain evidence="3 4">SYSU_K30003</strain>
    </source>
</reference>
<accession>A0A5R9GKF6</accession>
<keyword evidence="4" id="KW-1185">Reference proteome</keyword>
<feature type="transmembrane region" description="Helical" evidence="1">
    <location>
        <begin position="109"/>
        <end position="135"/>
    </location>
</feature>
<dbReference type="AlphaFoldDB" id="A0A5R9GKF6"/>
<dbReference type="PIRSF" id="PIRSF030042">
    <property type="entry name" value="UCP030042"/>
    <property type="match status" value="1"/>
</dbReference>
<comment type="caution">
    <text evidence="3">The sequence shown here is derived from an EMBL/GenBank/DDBJ whole genome shotgun (WGS) entry which is preliminary data.</text>
</comment>
<protein>
    <submittedName>
        <fullName evidence="3">DUF4395 domain-containing protein</fullName>
    </submittedName>
</protein>
<keyword evidence="1" id="KW-0472">Membrane</keyword>
<evidence type="ECO:0000313" key="3">
    <source>
        <dbReference type="EMBL" id="TLS54064.1"/>
    </source>
</evidence>
<name>A0A5R9GKF6_9BACL</name>
<organism evidence="3 4">
    <name type="scientific">Paenibacillus antri</name>
    <dbReference type="NCBI Taxonomy" id="2582848"/>
    <lineage>
        <taxon>Bacteria</taxon>
        <taxon>Bacillati</taxon>
        <taxon>Bacillota</taxon>
        <taxon>Bacilli</taxon>
        <taxon>Bacillales</taxon>
        <taxon>Paenibacillaceae</taxon>
        <taxon>Paenibacillus</taxon>
    </lineage>
</organism>
<dbReference type="InterPro" id="IPR025508">
    <property type="entry name" value="DUF4395"/>
</dbReference>
<feature type="domain" description="DUF4395" evidence="2">
    <location>
        <begin position="16"/>
        <end position="139"/>
    </location>
</feature>
<evidence type="ECO:0000259" key="2">
    <source>
        <dbReference type="Pfam" id="PF14340"/>
    </source>
</evidence>
<dbReference type="RefSeq" id="WP_138191804.1">
    <property type="nucleotide sequence ID" value="NZ_VCIW01000001.1"/>
</dbReference>
<sequence>MSKNAASAYDCIDEVPLHRVRGNQLGILLSVVASVLTQQAWVLAIPLAVQLIGRWAGIRYNPFVRLLSPLFPKSTRTESRELLRFNNLLAILFLATALIAWLLQAKAVAYASLAMLTGAVVAALCGFCVGCFMYFQWKRFRAKRVR</sequence>
<dbReference type="InterPro" id="IPR016942">
    <property type="entry name" value="UCP030042"/>
</dbReference>
<dbReference type="Proteomes" id="UP000309676">
    <property type="component" value="Unassembled WGS sequence"/>
</dbReference>
<feature type="transmembrane region" description="Helical" evidence="1">
    <location>
        <begin position="82"/>
        <end position="103"/>
    </location>
</feature>